<dbReference type="EMBL" id="ODYU01005751">
    <property type="protein sequence ID" value="SOQ46923.1"/>
    <property type="molecule type" value="Genomic_DNA"/>
</dbReference>
<reference evidence="1" key="1">
    <citation type="submission" date="2016-07" db="EMBL/GenBank/DDBJ databases">
        <authorList>
            <person name="Bretaudeau A."/>
        </authorList>
    </citation>
    <scope>NUCLEOTIDE SEQUENCE</scope>
    <source>
        <strain evidence="1">Rice</strain>
        <tissue evidence="1">Whole body</tissue>
    </source>
</reference>
<proteinExistence type="predicted"/>
<accession>A0A2H1W1N1</accession>
<name>A0A2H1W1N1_SPOFR</name>
<protein>
    <submittedName>
        <fullName evidence="1">SFRICE_019895</fullName>
    </submittedName>
</protein>
<evidence type="ECO:0000313" key="1">
    <source>
        <dbReference type="EMBL" id="SOQ46923.1"/>
    </source>
</evidence>
<sequence length="92" mass="10609">MKRESVAFQSPELRTAKRLIEAPARKAETEKENIVRNLKLTAFLEDFEYMQSSYIAYSGEKTVRRPIVPRYVLGVIGQGPMFSCIVNRTVFH</sequence>
<dbReference type="AlphaFoldDB" id="A0A2H1W1N1"/>
<organism evidence="1">
    <name type="scientific">Spodoptera frugiperda</name>
    <name type="common">Fall armyworm</name>
    <dbReference type="NCBI Taxonomy" id="7108"/>
    <lineage>
        <taxon>Eukaryota</taxon>
        <taxon>Metazoa</taxon>
        <taxon>Ecdysozoa</taxon>
        <taxon>Arthropoda</taxon>
        <taxon>Hexapoda</taxon>
        <taxon>Insecta</taxon>
        <taxon>Pterygota</taxon>
        <taxon>Neoptera</taxon>
        <taxon>Endopterygota</taxon>
        <taxon>Lepidoptera</taxon>
        <taxon>Glossata</taxon>
        <taxon>Ditrysia</taxon>
        <taxon>Noctuoidea</taxon>
        <taxon>Noctuidae</taxon>
        <taxon>Amphipyrinae</taxon>
        <taxon>Spodoptera</taxon>
    </lineage>
</organism>
<gene>
    <name evidence="1" type="ORF">SFRICE_019895</name>
</gene>